<sequence length="265" mass="29567">MDWPIVTNTRRSYVDNIWTGFQAFDVTAAQPLKGQNQLVFADQRLAVVYPIIQKFKKTISSDPLGVTKSWSPRQQLKIALAAIDFNGFKPSASTLDGFLDQLPDIAIFHANSNNLSGTLSPNIANLPYLYELDISNNQFLGPFPIAILGMNGLNILDIRFNFFIDQSHLKCSLKTTRRAFINNNNFMQRLPDNIGTSHVTYLTLANNRFFGPIPPSISKILSSLTEILLLNNLLSGCLPYELGFLNDAVVFDAGNNRLTGPFRSH</sequence>
<dbReference type="Gene3D" id="3.80.10.10">
    <property type="entry name" value="Ribonuclease Inhibitor"/>
    <property type="match status" value="2"/>
</dbReference>
<evidence type="ECO:0000256" key="1">
    <source>
        <dbReference type="ARBA" id="ARBA00004613"/>
    </source>
</evidence>
<dbReference type="InterPro" id="IPR001611">
    <property type="entry name" value="Leu-rich_rpt"/>
</dbReference>
<organism evidence="5 6">
    <name type="scientific">Datura stramonium</name>
    <name type="common">Jimsonweed</name>
    <name type="synonym">Common thornapple</name>
    <dbReference type="NCBI Taxonomy" id="4076"/>
    <lineage>
        <taxon>Eukaryota</taxon>
        <taxon>Viridiplantae</taxon>
        <taxon>Streptophyta</taxon>
        <taxon>Embryophyta</taxon>
        <taxon>Tracheophyta</taxon>
        <taxon>Spermatophyta</taxon>
        <taxon>Magnoliopsida</taxon>
        <taxon>eudicotyledons</taxon>
        <taxon>Gunneridae</taxon>
        <taxon>Pentapetalae</taxon>
        <taxon>asterids</taxon>
        <taxon>lamiids</taxon>
        <taxon>Solanales</taxon>
        <taxon>Solanaceae</taxon>
        <taxon>Solanoideae</taxon>
        <taxon>Datureae</taxon>
        <taxon>Datura</taxon>
    </lineage>
</organism>
<keyword evidence="6" id="KW-1185">Reference proteome</keyword>
<dbReference type="PANTHER" id="PTHR32093">
    <property type="entry name" value="LEUCINE-RICH REPEAT EXTENSIN-LIKE PROTEIN 3-RELATED"/>
    <property type="match status" value="1"/>
</dbReference>
<comment type="subcellular location">
    <subcellularLocation>
        <location evidence="1">Secreted</location>
    </subcellularLocation>
</comment>
<keyword evidence="2" id="KW-0964">Secreted</keyword>
<dbReference type="EMBL" id="JACEIK010001718">
    <property type="protein sequence ID" value="MCD7471731.1"/>
    <property type="molecule type" value="Genomic_DNA"/>
</dbReference>
<reference evidence="5 6" key="1">
    <citation type="journal article" date="2021" name="BMC Genomics">
        <title>Datura genome reveals duplications of psychoactive alkaloid biosynthetic genes and high mutation rate following tissue culture.</title>
        <authorList>
            <person name="Rajewski A."/>
            <person name="Carter-House D."/>
            <person name="Stajich J."/>
            <person name="Litt A."/>
        </authorList>
    </citation>
    <scope>NUCLEOTIDE SEQUENCE [LARGE SCALE GENOMIC DNA]</scope>
    <source>
        <strain evidence="5">AR-01</strain>
    </source>
</reference>
<evidence type="ECO:0000313" key="5">
    <source>
        <dbReference type="EMBL" id="MCD7471731.1"/>
    </source>
</evidence>
<evidence type="ECO:0000256" key="3">
    <source>
        <dbReference type="ARBA" id="ARBA00022729"/>
    </source>
</evidence>
<keyword evidence="4" id="KW-0677">Repeat</keyword>
<dbReference type="PANTHER" id="PTHR32093:SF91">
    <property type="entry name" value="LEUCINE-RICH REPEAT-CONTAINING N-TERMINAL PLANT-TYPE DOMAIN-CONTAINING PROTEIN"/>
    <property type="match status" value="1"/>
</dbReference>
<name>A0ABS8TJN1_DATST</name>
<dbReference type="SUPFAM" id="SSF52058">
    <property type="entry name" value="L domain-like"/>
    <property type="match status" value="1"/>
</dbReference>
<dbReference type="Pfam" id="PF00560">
    <property type="entry name" value="LRR_1"/>
    <property type="match status" value="2"/>
</dbReference>
<evidence type="ECO:0000256" key="4">
    <source>
        <dbReference type="ARBA" id="ARBA00022737"/>
    </source>
</evidence>
<evidence type="ECO:0000256" key="2">
    <source>
        <dbReference type="ARBA" id="ARBA00022525"/>
    </source>
</evidence>
<dbReference type="InterPro" id="IPR051582">
    <property type="entry name" value="LRR_extensin-like_regulator"/>
</dbReference>
<gene>
    <name evidence="5" type="ORF">HAX54_012364</name>
</gene>
<dbReference type="InterPro" id="IPR032675">
    <property type="entry name" value="LRR_dom_sf"/>
</dbReference>
<accession>A0ABS8TJN1</accession>
<comment type="caution">
    <text evidence="5">The sequence shown here is derived from an EMBL/GenBank/DDBJ whole genome shotgun (WGS) entry which is preliminary data.</text>
</comment>
<dbReference type="Proteomes" id="UP000823775">
    <property type="component" value="Unassembled WGS sequence"/>
</dbReference>
<evidence type="ECO:0000313" key="6">
    <source>
        <dbReference type="Proteomes" id="UP000823775"/>
    </source>
</evidence>
<keyword evidence="3" id="KW-0732">Signal</keyword>
<protein>
    <submittedName>
        <fullName evidence="5">Uncharacterized protein</fullName>
    </submittedName>
</protein>
<proteinExistence type="predicted"/>